<dbReference type="InterPro" id="IPR018357">
    <property type="entry name" value="Hexapep_transf_CS"/>
</dbReference>
<dbReference type="Pfam" id="PF00132">
    <property type="entry name" value="Hexapep"/>
    <property type="match status" value="1"/>
</dbReference>
<dbReference type="InterPro" id="IPR050179">
    <property type="entry name" value="Trans_hexapeptide_repeat"/>
</dbReference>
<dbReference type="SUPFAM" id="SSF51182">
    <property type="entry name" value="RmlC-like cupins"/>
    <property type="match status" value="1"/>
</dbReference>
<keyword evidence="5" id="KW-1185">Reference proteome</keyword>
<dbReference type="CDD" id="cd20292">
    <property type="entry name" value="cupin_QdtA-like"/>
    <property type="match status" value="1"/>
</dbReference>
<dbReference type="EMBL" id="JACBZY010000001">
    <property type="protein sequence ID" value="NYG98730.1"/>
    <property type="molecule type" value="Genomic_DNA"/>
</dbReference>
<evidence type="ECO:0000313" key="4">
    <source>
        <dbReference type="EMBL" id="NYG98730.1"/>
    </source>
</evidence>
<dbReference type="InterPro" id="IPR008894">
    <property type="entry name" value="QdtA_cupin_dom"/>
</dbReference>
<evidence type="ECO:0000256" key="2">
    <source>
        <dbReference type="ARBA" id="ARBA00022737"/>
    </source>
</evidence>
<protein>
    <submittedName>
        <fullName evidence="4">Acetyltransferase-like isoleucine patch superfamily enzyme</fullName>
    </submittedName>
</protein>
<keyword evidence="2" id="KW-0677">Repeat</keyword>
<dbReference type="PANTHER" id="PTHR43300">
    <property type="entry name" value="ACETYLTRANSFERASE"/>
    <property type="match status" value="1"/>
</dbReference>
<dbReference type="Gene3D" id="2.60.120.10">
    <property type="entry name" value="Jelly Rolls"/>
    <property type="match status" value="1"/>
</dbReference>
<reference evidence="4 5" key="1">
    <citation type="submission" date="2020-07" db="EMBL/GenBank/DDBJ databases">
        <title>Sequencing the genomes of 1000 actinobacteria strains.</title>
        <authorList>
            <person name="Klenk H.-P."/>
        </authorList>
    </citation>
    <scope>NUCLEOTIDE SEQUENCE [LARGE SCALE GENOMIC DNA]</scope>
    <source>
        <strain evidence="4 5">DSM 23141</strain>
    </source>
</reference>
<feature type="domain" description="Sugar 3,4-ketoisomerase QdtA cupin" evidence="3">
    <location>
        <begin position="176"/>
        <end position="303"/>
    </location>
</feature>
<evidence type="ECO:0000259" key="3">
    <source>
        <dbReference type="Pfam" id="PF05523"/>
    </source>
</evidence>
<dbReference type="Proteomes" id="UP000553888">
    <property type="component" value="Unassembled WGS sequence"/>
</dbReference>
<accession>A0A852YBK7</accession>
<organism evidence="4 5">
    <name type="scientific">Schumannella luteola</name>
    <dbReference type="NCBI Taxonomy" id="472059"/>
    <lineage>
        <taxon>Bacteria</taxon>
        <taxon>Bacillati</taxon>
        <taxon>Actinomycetota</taxon>
        <taxon>Actinomycetes</taxon>
        <taxon>Micrococcales</taxon>
        <taxon>Microbacteriaceae</taxon>
        <taxon>Schumannella</taxon>
    </lineage>
</organism>
<dbReference type="AlphaFoldDB" id="A0A852YBK7"/>
<dbReference type="Pfam" id="PF05523">
    <property type="entry name" value="FdtA"/>
    <property type="match status" value="1"/>
</dbReference>
<dbReference type="PANTHER" id="PTHR43300:SF4">
    <property type="entry name" value="ACYL-[ACYL-CARRIER-PROTEIN]--UDP-N-ACETYLGLUCOSAMINE O-ACYLTRANSFERASE"/>
    <property type="match status" value="1"/>
</dbReference>
<dbReference type="PROSITE" id="PS00101">
    <property type="entry name" value="HEXAPEP_TRANSFERASES"/>
    <property type="match status" value="2"/>
</dbReference>
<comment type="caution">
    <text evidence="4">The sequence shown here is derived from an EMBL/GenBank/DDBJ whole genome shotgun (WGS) entry which is preliminary data.</text>
</comment>
<gene>
    <name evidence="4" type="ORF">BJ979_001356</name>
</gene>
<dbReference type="GO" id="GO:0016740">
    <property type="term" value="F:transferase activity"/>
    <property type="evidence" value="ECO:0007669"/>
    <property type="project" value="UniProtKB-KW"/>
</dbReference>
<dbReference type="Gene3D" id="2.160.10.10">
    <property type="entry name" value="Hexapeptide repeat proteins"/>
    <property type="match status" value="1"/>
</dbReference>
<dbReference type="InterPro" id="IPR011051">
    <property type="entry name" value="RmlC_Cupin_sf"/>
</dbReference>
<proteinExistence type="predicted"/>
<dbReference type="CDD" id="cd03358">
    <property type="entry name" value="LbH_WxcM_N_like"/>
    <property type="match status" value="1"/>
</dbReference>
<evidence type="ECO:0000256" key="1">
    <source>
        <dbReference type="ARBA" id="ARBA00022679"/>
    </source>
</evidence>
<name>A0A852YBK7_9MICO</name>
<dbReference type="InterPro" id="IPR011004">
    <property type="entry name" value="Trimer_LpxA-like_sf"/>
</dbReference>
<keyword evidence="1 4" id="KW-0808">Transferase</keyword>
<dbReference type="InterPro" id="IPR014710">
    <property type="entry name" value="RmlC-like_jellyroll"/>
</dbReference>
<dbReference type="SUPFAM" id="SSF51161">
    <property type="entry name" value="Trimeric LpxA-like enzymes"/>
    <property type="match status" value="1"/>
</dbReference>
<sequence length="306" mass="33165">MTEPTEYFVHPQGICESTDVGPGSRVWAFSHVLPGAKIGSDVNINDHVFVENDVVIGDRVTLKSGVQVWDGLRLGDDVFVGPNATFTNDPFPRSKQYPESFAQTVVEDGASIGGGAVILPGVRIGRRAMIGAGAVVTKDVPPYAIVVGNPGRIVGYAETPQQRTTVETVTADPEADARIHRLKTFGDARGDLLPLDLPGSLPFTAQRVFFVYGVPSKEVRGEHAHRRCHQFLVAVHGSVSCIVDDGATRAEYVLDSPGLGLHMPPLTWGTQYNYSPDAVLAVFASRPYEDADYIRDYDEFRALTQA</sequence>
<evidence type="ECO:0000313" key="5">
    <source>
        <dbReference type="Proteomes" id="UP000553888"/>
    </source>
</evidence>
<dbReference type="InterPro" id="IPR001451">
    <property type="entry name" value="Hexapep"/>
</dbReference>